<dbReference type="EMBL" id="LAZR01000706">
    <property type="protein sequence ID" value="KKN60050.1"/>
    <property type="molecule type" value="Genomic_DNA"/>
</dbReference>
<feature type="domain" description="3-hydroxyisobutyrate dehydrogenase-like NAD-binding" evidence="4">
    <location>
        <begin position="170"/>
        <end position="289"/>
    </location>
</feature>
<dbReference type="Pfam" id="PF14833">
    <property type="entry name" value="NAD_binding_11"/>
    <property type="match status" value="1"/>
</dbReference>
<dbReference type="GO" id="GO:0016491">
    <property type="term" value="F:oxidoreductase activity"/>
    <property type="evidence" value="ECO:0007669"/>
    <property type="project" value="UniProtKB-KW"/>
</dbReference>
<evidence type="ECO:0008006" key="6">
    <source>
        <dbReference type="Google" id="ProtNLM"/>
    </source>
</evidence>
<evidence type="ECO:0000256" key="2">
    <source>
        <dbReference type="ARBA" id="ARBA00023027"/>
    </source>
</evidence>
<dbReference type="InterPro" id="IPR015815">
    <property type="entry name" value="HIBADH-related"/>
</dbReference>
<evidence type="ECO:0000259" key="3">
    <source>
        <dbReference type="Pfam" id="PF03446"/>
    </source>
</evidence>
<sequence>MGEQTRRVGFVGTGIMGGPMAANCIQAGFAVTVFNRTAAKTKPLADAGATVADSPAAVAAASDIVCSCVTADADVLSVVLDERTGIIAGAESGTIVVDHSTVSPGVAVQCAEALRAKGVGYLDAPISGGDVGAKAGTLSIMVGGERADFDRALPVLEAMGKTVTYCGKTGAGYTVKLCNQILGGLHLVAAAEAISLAKAAGVDLEAMLQAVCSGAAGSWILSNLGPKMVAGDDKPGFFIDYQLKDLKLATAAADKLDLPLPGAALATQLMKAASAQGHGRDGTQAIFHVIQSLAANRSD</sequence>
<keyword evidence="2" id="KW-0520">NAD</keyword>
<proteinExistence type="predicted"/>
<dbReference type="InterPro" id="IPR008927">
    <property type="entry name" value="6-PGluconate_DH-like_C_sf"/>
</dbReference>
<name>A0A0F9RUA0_9ZZZZ</name>
<feature type="domain" description="6-phosphogluconate dehydrogenase NADP-binding" evidence="3">
    <location>
        <begin position="7"/>
        <end position="167"/>
    </location>
</feature>
<reference evidence="5" key="1">
    <citation type="journal article" date="2015" name="Nature">
        <title>Complex archaea that bridge the gap between prokaryotes and eukaryotes.</title>
        <authorList>
            <person name="Spang A."/>
            <person name="Saw J.H."/>
            <person name="Jorgensen S.L."/>
            <person name="Zaremba-Niedzwiedzka K."/>
            <person name="Martijn J."/>
            <person name="Lind A.E."/>
            <person name="van Eijk R."/>
            <person name="Schleper C."/>
            <person name="Guy L."/>
            <person name="Ettema T.J."/>
        </authorList>
    </citation>
    <scope>NUCLEOTIDE SEQUENCE</scope>
</reference>
<dbReference type="SUPFAM" id="SSF48179">
    <property type="entry name" value="6-phosphogluconate dehydrogenase C-terminal domain-like"/>
    <property type="match status" value="1"/>
</dbReference>
<dbReference type="Gene3D" id="1.10.1040.10">
    <property type="entry name" value="N-(1-d-carboxylethyl)-l-norvaline Dehydrogenase, domain 2"/>
    <property type="match status" value="1"/>
</dbReference>
<dbReference type="InterPro" id="IPR006115">
    <property type="entry name" value="6PGDH_NADP-bd"/>
</dbReference>
<dbReference type="GO" id="GO:0051287">
    <property type="term" value="F:NAD binding"/>
    <property type="evidence" value="ECO:0007669"/>
    <property type="project" value="InterPro"/>
</dbReference>
<evidence type="ECO:0000313" key="5">
    <source>
        <dbReference type="EMBL" id="KKN60050.1"/>
    </source>
</evidence>
<dbReference type="InterPro" id="IPR029154">
    <property type="entry name" value="HIBADH-like_NADP-bd"/>
</dbReference>
<evidence type="ECO:0000259" key="4">
    <source>
        <dbReference type="Pfam" id="PF14833"/>
    </source>
</evidence>
<accession>A0A0F9RUA0</accession>
<gene>
    <name evidence="5" type="ORF">LCGC14_0535890</name>
</gene>
<dbReference type="Pfam" id="PF03446">
    <property type="entry name" value="NAD_binding_2"/>
    <property type="match status" value="1"/>
</dbReference>
<keyword evidence="1" id="KW-0560">Oxidoreductase</keyword>
<dbReference type="GO" id="GO:0050661">
    <property type="term" value="F:NADP binding"/>
    <property type="evidence" value="ECO:0007669"/>
    <property type="project" value="InterPro"/>
</dbReference>
<protein>
    <recommendedName>
        <fullName evidence="6">6-phosphogluconate dehydrogenase NADP-binding domain-containing protein</fullName>
    </recommendedName>
</protein>
<comment type="caution">
    <text evidence="5">The sequence shown here is derived from an EMBL/GenBank/DDBJ whole genome shotgun (WGS) entry which is preliminary data.</text>
</comment>
<dbReference type="SUPFAM" id="SSF51735">
    <property type="entry name" value="NAD(P)-binding Rossmann-fold domains"/>
    <property type="match status" value="1"/>
</dbReference>
<dbReference type="PIRSF" id="PIRSF000103">
    <property type="entry name" value="HIBADH"/>
    <property type="match status" value="1"/>
</dbReference>
<organism evidence="5">
    <name type="scientific">marine sediment metagenome</name>
    <dbReference type="NCBI Taxonomy" id="412755"/>
    <lineage>
        <taxon>unclassified sequences</taxon>
        <taxon>metagenomes</taxon>
        <taxon>ecological metagenomes</taxon>
    </lineage>
</organism>
<dbReference type="PANTHER" id="PTHR43060:SF15">
    <property type="entry name" value="3-HYDROXYISOBUTYRATE DEHYDROGENASE-LIKE 1, MITOCHONDRIAL-RELATED"/>
    <property type="match status" value="1"/>
</dbReference>
<dbReference type="InterPro" id="IPR013328">
    <property type="entry name" value="6PGD_dom2"/>
</dbReference>
<dbReference type="Gene3D" id="3.40.50.720">
    <property type="entry name" value="NAD(P)-binding Rossmann-like Domain"/>
    <property type="match status" value="1"/>
</dbReference>
<dbReference type="InterPro" id="IPR036291">
    <property type="entry name" value="NAD(P)-bd_dom_sf"/>
</dbReference>
<evidence type="ECO:0000256" key="1">
    <source>
        <dbReference type="ARBA" id="ARBA00023002"/>
    </source>
</evidence>
<dbReference type="PANTHER" id="PTHR43060">
    <property type="entry name" value="3-HYDROXYISOBUTYRATE DEHYDROGENASE-LIKE 1, MITOCHONDRIAL-RELATED"/>
    <property type="match status" value="1"/>
</dbReference>
<dbReference type="AlphaFoldDB" id="A0A0F9RUA0"/>